<dbReference type="AlphaFoldDB" id="A0A183V203"/>
<keyword evidence="7" id="KW-1185">Reference proteome</keyword>
<dbReference type="InterPro" id="IPR017907">
    <property type="entry name" value="Znf_RING_CS"/>
</dbReference>
<accession>A0A183V203</accession>
<feature type="region of interest" description="Disordered" evidence="4">
    <location>
        <begin position="528"/>
        <end position="556"/>
    </location>
</feature>
<protein>
    <submittedName>
        <fullName evidence="8">RING-type domain-containing protein</fullName>
    </submittedName>
</protein>
<dbReference type="InterPro" id="IPR001841">
    <property type="entry name" value="Znf_RING"/>
</dbReference>
<proteinExistence type="predicted"/>
<evidence type="ECO:0000313" key="8">
    <source>
        <dbReference type="WBParaSite" id="TCNE_0001477301-mRNA-1"/>
    </source>
</evidence>
<keyword evidence="2" id="KW-0863">Zinc-finger</keyword>
<evidence type="ECO:0000256" key="2">
    <source>
        <dbReference type="ARBA" id="ARBA00022771"/>
    </source>
</evidence>
<feature type="compositionally biased region" description="Basic and acidic residues" evidence="4">
    <location>
        <begin position="528"/>
        <end position="541"/>
    </location>
</feature>
<evidence type="ECO:0000256" key="3">
    <source>
        <dbReference type="ARBA" id="ARBA00022833"/>
    </source>
</evidence>
<evidence type="ECO:0000259" key="5">
    <source>
        <dbReference type="Pfam" id="PF14634"/>
    </source>
</evidence>
<organism evidence="7 8">
    <name type="scientific">Toxocara canis</name>
    <name type="common">Canine roundworm</name>
    <dbReference type="NCBI Taxonomy" id="6265"/>
    <lineage>
        <taxon>Eukaryota</taxon>
        <taxon>Metazoa</taxon>
        <taxon>Ecdysozoa</taxon>
        <taxon>Nematoda</taxon>
        <taxon>Chromadorea</taxon>
        <taxon>Rhabditida</taxon>
        <taxon>Spirurina</taxon>
        <taxon>Ascaridomorpha</taxon>
        <taxon>Ascaridoidea</taxon>
        <taxon>Toxocaridae</taxon>
        <taxon>Toxocara</taxon>
    </lineage>
</organism>
<dbReference type="WBParaSite" id="TCNE_0001477301-mRNA-1">
    <property type="protein sequence ID" value="TCNE_0001477301-mRNA-1"/>
    <property type="gene ID" value="TCNE_0001477301"/>
</dbReference>
<dbReference type="GO" id="GO:0008270">
    <property type="term" value="F:zinc ion binding"/>
    <property type="evidence" value="ECO:0007669"/>
    <property type="project" value="UniProtKB-KW"/>
</dbReference>
<evidence type="ECO:0000256" key="4">
    <source>
        <dbReference type="SAM" id="MobiDB-lite"/>
    </source>
</evidence>
<gene>
    <name evidence="6" type="ORF">TCNE_LOCUS14773</name>
</gene>
<evidence type="ECO:0000313" key="7">
    <source>
        <dbReference type="Proteomes" id="UP000050794"/>
    </source>
</evidence>
<dbReference type="Pfam" id="PF14634">
    <property type="entry name" value="zf-RING_5"/>
    <property type="match status" value="1"/>
</dbReference>
<reference evidence="6 7" key="2">
    <citation type="submission" date="2018-11" db="EMBL/GenBank/DDBJ databases">
        <authorList>
            <consortium name="Pathogen Informatics"/>
        </authorList>
    </citation>
    <scope>NUCLEOTIDE SEQUENCE [LARGE SCALE GENOMIC DNA]</scope>
</reference>
<dbReference type="EMBL" id="UYWY01022443">
    <property type="protein sequence ID" value="VDM46094.1"/>
    <property type="molecule type" value="Genomic_DNA"/>
</dbReference>
<dbReference type="Proteomes" id="UP000050794">
    <property type="component" value="Unassembled WGS sequence"/>
</dbReference>
<keyword evidence="1" id="KW-0479">Metal-binding</keyword>
<keyword evidence="3" id="KW-0862">Zinc</keyword>
<dbReference type="PROSITE" id="PS00518">
    <property type="entry name" value="ZF_RING_1"/>
    <property type="match status" value="1"/>
</dbReference>
<feature type="domain" description="RING-type" evidence="5">
    <location>
        <begin position="11"/>
        <end position="46"/>
    </location>
</feature>
<reference evidence="8" key="1">
    <citation type="submission" date="2016-06" db="UniProtKB">
        <authorList>
            <consortium name="WormBaseParasite"/>
        </authorList>
    </citation>
    <scope>IDENTIFICATION</scope>
</reference>
<name>A0A183V203_TOXCA</name>
<evidence type="ECO:0000256" key="1">
    <source>
        <dbReference type="ARBA" id="ARBA00022723"/>
    </source>
</evidence>
<sequence length="640" mass="69134">MSNVSAPYWLHCNHCGSMACEKDEDMSKFSLTSCGHVICNECVGERLPPPSTGKNGATPWNSDGSVSGNCVIAFRNQLSSKAFVATCATFCDCGDHSPPALLMTEAWNKVQRVIAYRQMQFAISTQILQEKDAAVNSRQVDQTESELTEKVDLKARFGLFSVKPQAIGDLSQLNFSVATDGNVTVRSAIEDTTLDASEIREALALHGEVLQDIPRVRSAPAVSTADNGLVIGETTKVHRTITSSSQNVVNGQNKKRAVNMRGSPGDVISKSALQSNHMVTRPADALRRVANREAGLLGGAQVAQQLSFCNIFPNMSSHKSSEVVQNGLSVTLTMNGSQNATQTAANSNGVTFPVAYRNTTADRLALNSAPLSSNVPFGFDDRKVVYTLDRTGSQIARQENRRYAGSAESSNYVHSFSGSSAANVAGASQRTATSKVRGDLALGCCISNTPPQASMVNTVSVSDGSTLPASSARSCPSSMRTENISTVRGNEQNEPWLVFGLSQPAFIRERQHQLRKRESRREPIISTRVHADKSAHERHLPPPEPVAARNDDSRLQSQVPTNTEMSKLEDGKLFSIHLPMANGTTSMRALHHNRFSQYVRAGSRGSTKSINCLKVKSMPVFKKTVKFGVALTDDDSGRAQ</sequence>
<evidence type="ECO:0000313" key="6">
    <source>
        <dbReference type="EMBL" id="VDM46094.1"/>
    </source>
</evidence>